<protein>
    <submittedName>
        <fullName evidence="4">Replication factor A protein 3</fullName>
    </submittedName>
</protein>
<dbReference type="PANTHER" id="PTHR15114:SF1">
    <property type="entry name" value="REPLICATION PROTEIN A 14 KDA SUBUNIT"/>
    <property type="match status" value="1"/>
</dbReference>
<dbReference type="EMBL" id="JAIXMP010000011">
    <property type="protein sequence ID" value="KAI9265229.1"/>
    <property type="molecule type" value="Genomic_DNA"/>
</dbReference>
<evidence type="ECO:0000256" key="2">
    <source>
        <dbReference type="ARBA" id="ARBA00009761"/>
    </source>
</evidence>
<dbReference type="SUPFAM" id="SSF50249">
    <property type="entry name" value="Nucleic acid-binding proteins"/>
    <property type="match status" value="1"/>
</dbReference>
<proteinExistence type="inferred from homology"/>
<keyword evidence="5" id="KW-1185">Reference proteome</keyword>
<reference evidence="4" key="1">
    <citation type="journal article" date="2022" name="IScience">
        <title>Evolution of zygomycete secretomes and the origins of terrestrial fungal ecologies.</title>
        <authorList>
            <person name="Chang Y."/>
            <person name="Wang Y."/>
            <person name="Mondo S."/>
            <person name="Ahrendt S."/>
            <person name="Andreopoulos W."/>
            <person name="Barry K."/>
            <person name="Beard J."/>
            <person name="Benny G.L."/>
            <person name="Blankenship S."/>
            <person name="Bonito G."/>
            <person name="Cuomo C."/>
            <person name="Desiro A."/>
            <person name="Gervers K.A."/>
            <person name="Hundley H."/>
            <person name="Kuo A."/>
            <person name="LaButti K."/>
            <person name="Lang B.F."/>
            <person name="Lipzen A."/>
            <person name="O'Donnell K."/>
            <person name="Pangilinan J."/>
            <person name="Reynolds N."/>
            <person name="Sandor L."/>
            <person name="Smith M.E."/>
            <person name="Tsang A."/>
            <person name="Grigoriev I.V."/>
            <person name="Stajich J.E."/>
            <person name="Spatafora J.W."/>
        </authorList>
    </citation>
    <scope>NUCLEOTIDE SEQUENCE</scope>
    <source>
        <strain evidence="4">RSA 2281</strain>
    </source>
</reference>
<dbReference type="GO" id="GO:0003697">
    <property type="term" value="F:single-stranded DNA binding"/>
    <property type="evidence" value="ECO:0007669"/>
    <property type="project" value="TreeGrafter"/>
</dbReference>
<accession>A0AAD5K284</accession>
<gene>
    <name evidence="4" type="ORF">BDA99DRAFT_508088</name>
</gene>
<organism evidence="4 5">
    <name type="scientific">Phascolomyces articulosus</name>
    <dbReference type="NCBI Taxonomy" id="60185"/>
    <lineage>
        <taxon>Eukaryota</taxon>
        <taxon>Fungi</taxon>
        <taxon>Fungi incertae sedis</taxon>
        <taxon>Mucoromycota</taxon>
        <taxon>Mucoromycotina</taxon>
        <taxon>Mucoromycetes</taxon>
        <taxon>Mucorales</taxon>
        <taxon>Lichtheimiaceae</taxon>
        <taxon>Phascolomyces</taxon>
    </lineage>
</organism>
<evidence type="ECO:0000256" key="1">
    <source>
        <dbReference type="ARBA" id="ARBA00004123"/>
    </source>
</evidence>
<evidence type="ECO:0000313" key="4">
    <source>
        <dbReference type="EMBL" id="KAI9265229.1"/>
    </source>
</evidence>
<evidence type="ECO:0000256" key="3">
    <source>
        <dbReference type="ARBA" id="ARBA00023242"/>
    </source>
</evidence>
<name>A0AAD5K284_9FUNG</name>
<dbReference type="InterPro" id="IPR012340">
    <property type="entry name" value="NA-bd_OB-fold"/>
</dbReference>
<sequence>MDKPTPRINSALRENYVEQTVRIVGKIQSFNGETAVIVASDQGHCMVKVNGENSWSGSYVEVIGRINKDYSITEFKSTSLGDDFDLELANKVVEYGQKYKEIFE</sequence>
<comment type="subcellular location">
    <subcellularLocation>
        <location evidence="1">Nucleus</location>
    </subcellularLocation>
</comment>
<dbReference type="GO" id="GO:0006260">
    <property type="term" value="P:DNA replication"/>
    <property type="evidence" value="ECO:0007669"/>
    <property type="project" value="InterPro"/>
</dbReference>
<dbReference type="GO" id="GO:0003684">
    <property type="term" value="F:damaged DNA binding"/>
    <property type="evidence" value="ECO:0007669"/>
    <property type="project" value="TreeGrafter"/>
</dbReference>
<dbReference type="GO" id="GO:0006284">
    <property type="term" value="P:base-excision repair"/>
    <property type="evidence" value="ECO:0007669"/>
    <property type="project" value="TreeGrafter"/>
</dbReference>
<keyword evidence="3" id="KW-0539">Nucleus</keyword>
<dbReference type="InterPro" id="IPR013970">
    <property type="entry name" value="Rfa2"/>
</dbReference>
<reference evidence="4" key="2">
    <citation type="submission" date="2023-02" db="EMBL/GenBank/DDBJ databases">
        <authorList>
            <consortium name="DOE Joint Genome Institute"/>
            <person name="Mondo S.J."/>
            <person name="Chang Y."/>
            <person name="Wang Y."/>
            <person name="Ahrendt S."/>
            <person name="Andreopoulos W."/>
            <person name="Barry K."/>
            <person name="Beard J."/>
            <person name="Benny G.L."/>
            <person name="Blankenship S."/>
            <person name="Bonito G."/>
            <person name="Cuomo C."/>
            <person name="Desiro A."/>
            <person name="Gervers K.A."/>
            <person name="Hundley H."/>
            <person name="Kuo A."/>
            <person name="LaButti K."/>
            <person name="Lang B.F."/>
            <person name="Lipzen A."/>
            <person name="O'Donnell K."/>
            <person name="Pangilinan J."/>
            <person name="Reynolds N."/>
            <person name="Sandor L."/>
            <person name="Smith M.W."/>
            <person name="Tsang A."/>
            <person name="Grigoriev I.V."/>
            <person name="Stajich J.E."/>
            <person name="Spatafora J.W."/>
        </authorList>
    </citation>
    <scope>NUCLEOTIDE SEQUENCE</scope>
    <source>
        <strain evidence="4">RSA 2281</strain>
    </source>
</reference>
<dbReference type="AlphaFoldDB" id="A0AAD5K284"/>
<dbReference type="GO" id="GO:0000724">
    <property type="term" value="P:double-strand break repair via homologous recombination"/>
    <property type="evidence" value="ECO:0007669"/>
    <property type="project" value="TreeGrafter"/>
</dbReference>
<dbReference type="Gene3D" id="2.40.50.140">
    <property type="entry name" value="Nucleic acid-binding proteins"/>
    <property type="match status" value="1"/>
</dbReference>
<dbReference type="Proteomes" id="UP001209540">
    <property type="component" value="Unassembled WGS sequence"/>
</dbReference>
<dbReference type="Pfam" id="PF08661">
    <property type="entry name" value="Rep_fac-A_3"/>
    <property type="match status" value="1"/>
</dbReference>
<dbReference type="GO" id="GO:0005662">
    <property type="term" value="C:DNA replication factor A complex"/>
    <property type="evidence" value="ECO:0007669"/>
    <property type="project" value="TreeGrafter"/>
</dbReference>
<dbReference type="PANTHER" id="PTHR15114">
    <property type="entry name" value="REPLICATION PROTEIN A3"/>
    <property type="match status" value="1"/>
</dbReference>
<dbReference type="CDD" id="cd04479">
    <property type="entry name" value="RPA3"/>
    <property type="match status" value="1"/>
</dbReference>
<comment type="caution">
    <text evidence="4">The sequence shown here is derived from an EMBL/GenBank/DDBJ whole genome shotgun (WGS) entry which is preliminary data.</text>
</comment>
<comment type="similarity">
    <text evidence="2">Belongs to the replication factor A protein 3 family.</text>
</comment>
<evidence type="ECO:0000313" key="5">
    <source>
        <dbReference type="Proteomes" id="UP001209540"/>
    </source>
</evidence>
<dbReference type="GO" id="GO:0035861">
    <property type="term" value="C:site of double-strand break"/>
    <property type="evidence" value="ECO:0007669"/>
    <property type="project" value="TreeGrafter"/>
</dbReference>
<dbReference type="GO" id="GO:0006298">
    <property type="term" value="P:mismatch repair"/>
    <property type="evidence" value="ECO:0007669"/>
    <property type="project" value="TreeGrafter"/>
</dbReference>
<dbReference type="GO" id="GO:0006289">
    <property type="term" value="P:nucleotide-excision repair"/>
    <property type="evidence" value="ECO:0007669"/>
    <property type="project" value="TreeGrafter"/>
</dbReference>